<comment type="caution">
    <text evidence="2">The sequence shown here is derived from an EMBL/GenBank/DDBJ whole genome shotgun (WGS) entry which is preliminary data.</text>
</comment>
<evidence type="ECO:0008006" key="4">
    <source>
        <dbReference type="Google" id="ProtNLM"/>
    </source>
</evidence>
<dbReference type="EMBL" id="JAESWA010000027">
    <property type="protein sequence ID" value="MBL4933652.1"/>
    <property type="molecule type" value="Genomic_DNA"/>
</dbReference>
<feature type="transmembrane region" description="Helical" evidence="1">
    <location>
        <begin position="103"/>
        <end position="128"/>
    </location>
</feature>
<organism evidence="2 3">
    <name type="scientific">Clostridium paridis</name>
    <dbReference type="NCBI Taxonomy" id="2803863"/>
    <lineage>
        <taxon>Bacteria</taxon>
        <taxon>Bacillati</taxon>
        <taxon>Bacillota</taxon>
        <taxon>Clostridia</taxon>
        <taxon>Eubacteriales</taxon>
        <taxon>Clostridiaceae</taxon>
        <taxon>Clostridium</taxon>
    </lineage>
</organism>
<keyword evidence="1" id="KW-0812">Transmembrane</keyword>
<keyword evidence="3" id="KW-1185">Reference proteome</keyword>
<sequence length="254" mass="28130">MLYTIGSDIKRAIYSKGFLAGTLSMVVVIALSSLEGIFSSLANSPTLPSGYHALMIINVLTSEPVMLAVPIIASLPFTSAFVDDIQSGFIKQFLPRSGVNSYISGKLIACTLSGGLVISFGIIISYIFSSLVITHMEGPAIEGVIATSYLITLFEKLYIFFFSGVFWSLVGFTLASFTQSRYIAYSSPFIIYYVLVIIYERYLDFFYYLYPKEWLNPTHLWPLGNGGLIIFLLLFAILLSLAFGIFARRKLING</sequence>
<feature type="transmembrane region" description="Helical" evidence="1">
    <location>
        <begin position="12"/>
        <end position="34"/>
    </location>
</feature>
<dbReference type="RefSeq" id="WP_202769093.1">
    <property type="nucleotide sequence ID" value="NZ_JAESWA010000027.1"/>
</dbReference>
<dbReference type="AlphaFoldDB" id="A0A937FJR0"/>
<feature type="transmembrane region" description="Helical" evidence="1">
    <location>
        <begin position="189"/>
        <end position="208"/>
    </location>
</feature>
<evidence type="ECO:0000313" key="2">
    <source>
        <dbReference type="EMBL" id="MBL4933652.1"/>
    </source>
</evidence>
<proteinExistence type="predicted"/>
<keyword evidence="1" id="KW-1133">Transmembrane helix</keyword>
<reference evidence="2" key="1">
    <citation type="submission" date="2021-01" db="EMBL/GenBank/DDBJ databases">
        <title>Genome public.</title>
        <authorList>
            <person name="Liu C."/>
            <person name="Sun Q."/>
        </authorList>
    </citation>
    <scope>NUCLEOTIDE SEQUENCE</scope>
    <source>
        <strain evidence="2">YIM B02565</strain>
    </source>
</reference>
<feature type="transmembrane region" description="Helical" evidence="1">
    <location>
        <begin position="228"/>
        <end position="247"/>
    </location>
</feature>
<protein>
    <recommendedName>
        <fullName evidence="4">ABC transporter permease</fullName>
    </recommendedName>
</protein>
<feature type="transmembrane region" description="Helical" evidence="1">
    <location>
        <begin position="54"/>
        <end position="82"/>
    </location>
</feature>
<gene>
    <name evidence="2" type="ORF">JK634_17865</name>
</gene>
<accession>A0A937FJR0</accession>
<dbReference type="Proteomes" id="UP000623681">
    <property type="component" value="Unassembled WGS sequence"/>
</dbReference>
<evidence type="ECO:0000256" key="1">
    <source>
        <dbReference type="SAM" id="Phobius"/>
    </source>
</evidence>
<keyword evidence="1" id="KW-0472">Membrane</keyword>
<evidence type="ECO:0000313" key="3">
    <source>
        <dbReference type="Proteomes" id="UP000623681"/>
    </source>
</evidence>
<name>A0A937FJR0_9CLOT</name>
<feature type="transmembrane region" description="Helical" evidence="1">
    <location>
        <begin position="157"/>
        <end position="177"/>
    </location>
</feature>